<dbReference type="STRING" id="351659.SAMN05421784_13730"/>
<dbReference type="RefSeq" id="WP_041981950.1">
    <property type="nucleotide sequence ID" value="NZ_CAWRBG010000050.1"/>
</dbReference>
<evidence type="ECO:0000313" key="1">
    <source>
        <dbReference type="EMBL" id="SFU87657.1"/>
    </source>
</evidence>
<accession>A0A1I7JR48</accession>
<sequence>MSHIDYINKQIHYQQSINTSNPRLFDLPFLNIEQYENILQKHPKLIDGIANMLSLVMAQKKYSTKINHIISINKTKNNEQ</sequence>
<dbReference type="Proteomes" id="UP000242496">
    <property type="component" value="Unassembled WGS sequence"/>
</dbReference>
<dbReference type="AlphaFoldDB" id="A0A1I7JR48"/>
<name>A0A1I7JR48_9GAMM</name>
<gene>
    <name evidence="1" type="ORF">SAMN05421784_13730</name>
</gene>
<proteinExistence type="predicted"/>
<evidence type="ECO:0000313" key="2">
    <source>
        <dbReference type="Proteomes" id="UP000242496"/>
    </source>
</evidence>
<dbReference type="EMBL" id="FPBJ01000037">
    <property type="protein sequence ID" value="SFU87657.1"/>
    <property type="molecule type" value="Genomic_DNA"/>
</dbReference>
<keyword evidence="2" id="KW-1185">Reference proteome</keyword>
<protein>
    <submittedName>
        <fullName evidence="1">Uncharacterized protein</fullName>
    </submittedName>
</protein>
<organism evidence="1 2">
    <name type="scientific">Xenorhabdus koppenhoeferi</name>
    <dbReference type="NCBI Taxonomy" id="351659"/>
    <lineage>
        <taxon>Bacteria</taxon>
        <taxon>Pseudomonadati</taxon>
        <taxon>Pseudomonadota</taxon>
        <taxon>Gammaproteobacteria</taxon>
        <taxon>Enterobacterales</taxon>
        <taxon>Morganellaceae</taxon>
        <taxon>Xenorhabdus</taxon>
    </lineage>
</organism>
<reference evidence="2" key="1">
    <citation type="submission" date="2016-10" db="EMBL/GenBank/DDBJ databases">
        <authorList>
            <person name="Varghese N."/>
            <person name="Submissions S."/>
        </authorList>
    </citation>
    <scope>NUCLEOTIDE SEQUENCE [LARGE SCALE GENOMIC DNA]</scope>
    <source>
        <strain evidence="2">DSM 18168</strain>
    </source>
</reference>
<dbReference type="OrthoDB" id="9903916at2"/>